<dbReference type="Gene3D" id="3.30.70.1230">
    <property type="entry name" value="Nucleotide cyclase"/>
    <property type="match status" value="2"/>
</dbReference>
<gene>
    <name evidence="5" type="ORF">SCF082_LOCUS16689</name>
</gene>
<dbReference type="InterPro" id="IPR029787">
    <property type="entry name" value="Nucleotide_cyclase"/>
</dbReference>
<proteinExistence type="predicted"/>
<keyword evidence="1" id="KW-0547">Nucleotide-binding</keyword>
<feature type="domain" description="Guanylate cyclase" evidence="4">
    <location>
        <begin position="342"/>
        <end position="466"/>
    </location>
</feature>
<feature type="compositionally biased region" description="Basic and acidic residues" evidence="3">
    <location>
        <begin position="30"/>
        <end position="42"/>
    </location>
</feature>
<dbReference type="PANTHER" id="PTHR16305">
    <property type="entry name" value="TESTICULAR SOLUBLE ADENYLYL CYCLASE"/>
    <property type="match status" value="1"/>
</dbReference>
<evidence type="ECO:0000313" key="5">
    <source>
        <dbReference type="EMBL" id="CAK9024571.1"/>
    </source>
</evidence>
<evidence type="ECO:0000256" key="1">
    <source>
        <dbReference type="ARBA" id="ARBA00022741"/>
    </source>
</evidence>
<name>A0ABP0KCN5_9DINO</name>
<evidence type="ECO:0000313" key="6">
    <source>
        <dbReference type="Proteomes" id="UP001642464"/>
    </source>
</evidence>
<evidence type="ECO:0000256" key="3">
    <source>
        <dbReference type="SAM" id="MobiDB-lite"/>
    </source>
</evidence>
<comment type="caution">
    <text evidence="5">The sequence shown here is derived from an EMBL/GenBank/DDBJ whole genome shotgun (WGS) entry which is preliminary data.</text>
</comment>
<evidence type="ECO:0000256" key="2">
    <source>
        <dbReference type="ARBA" id="ARBA00022840"/>
    </source>
</evidence>
<dbReference type="Pfam" id="PF00211">
    <property type="entry name" value="Guanylate_cyc"/>
    <property type="match status" value="1"/>
</dbReference>
<protein>
    <submittedName>
        <fullName evidence="5">Adenylate cyclase type 10 (AH-related protein) (Adenylate cyclase homolog) (Germ cell soluble adenylyl cyclase) (HsAC) (SAC) (Testicular soluble adenylyl cyclase)</fullName>
    </submittedName>
</protein>
<dbReference type="PROSITE" id="PS50125">
    <property type="entry name" value="GUANYLATE_CYCLASE_2"/>
    <property type="match status" value="2"/>
</dbReference>
<keyword evidence="2" id="KW-0067">ATP-binding</keyword>
<dbReference type="SUPFAM" id="SSF55073">
    <property type="entry name" value="Nucleotide cyclase"/>
    <property type="match status" value="2"/>
</dbReference>
<feature type="region of interest" description="Disordered" evidence="3">
    <location>
        <begin position="1"/>
        <end position="49"/>
    </location>
</feature>
<dbReference type="InterPro" id="IPR027417">
    <property type="entry name" value="P-loop_NTPase"/>
</dbReference>
<dbReference type="PANTHER" id="PTHR16305:SF28">
    <property type="entry name" value="GUANYLATE CYCLASE DOMAIN-CONTAINING PROTEIN"/>
    <property type="match status" value="1"/>
</dbReference>
<sequence>MLRKLRRKTPGLLKSSSRDKGGVPAGVEEPETRARSNSDKSSDTAGVLSLTGSRGLDDVNYLENRGDDALSQDEVAFLCRGAREYVSRHAADRKPRMFEREGVVLLVDISGFTRLGTDLAERFSATSAAEDFAKQTIETLNYWTRVCYEWGGDVVKFAGDALLCTWTTRELPKRSSATEPVTLEDLYRLANRAALEMLQHFGSPSGDGDEDGDIAMHGGIGVGSINELLLCNENGGLRWHLVAGQAVDDAAALLDRAERGEILSALDAGFATNNRFWSIKPKMAPTDNISLFQTTQDVRVIADLDDLTGALVPSAVRAFIPKQLRGRLHGFRANGGEMRRCTIMFVSLPEVVLAADPDQDTKESWLGDFNDMFMRVSQIVHESHGELRDLLFDDKGCMYIAVFGAYKNIENCELWAVRAARSIHAMSPGSTIGLSGGMCYAGLCGSPARHDFVVMGQDVNMASRFMAGAQPGQIMVGISVMEASESFYKYQPMTITKEKATYTETHKGFVLEGKLRRKRRSTINLEGRDLFVGRSVETSLVQNFVQAVEAQPGSMGLVTIEGEPGIGKTSMVKWIRRAMPWRSLYALCETVEHDAPYHVMRQYVERCTGLRDNYPDNELVMLLDKLDQDGISLAGLVVLCPYLERLESGDEEGALYEAPTDPAERLHVAADALIALFQRNRGDDKCLLVFNEDACWMDTASTELMLEMFKRKAELEGLVFLLTFRNDPDVHEMTGDWFKRIEEAKRLVGLQTRLRLETLRFADVEELVKGLFLREFDRIGRTATLTPARMSMIWGAIIGEQGNLLENPLEVHPDIQQLIFRKTQGNPKNIVNKVQWLVQKRFVTRKNGKVVYMSPHKKIQAEQQSPESLLDVILGRFDNLSDDKKGILKIAACMGEEFDAKIIWKVATKQNRNQSENIDFATFLETLQTLSTAGFIKVKVVKSKNKPGRSRRSKNRIYEFQNNAILQSILNLVPSSLRETNREMIAAERHGIAAFHLNVLDEVLGTG</sequence>
<dbReference type="InterPro" id="IPR001054">
    <property type="entry name" value="A/G_cyclase"/>
</dbReference>
<dbReference type="SUPFAM" id="SSF52540">
    <property type="entry name" value="P-loop containing nucleoside triphosphate hydrolases"/>
    <property type="match status" value="1"/>
</dbReference>
<reference evidence="5 6" key="1">
    <citation type="submission" date="2024-02" db="EMBL/GenBank/DDBJ databases">
        <authorList>
            <person name="Chen Y."/>
            <person name="Shah S."/>
            <person name="Dougan E. K."/>
            <person name="Thang M."/>
            <person name="Chan C."/>
        </authorList>
    </citation>
    <scope>NUCLEOTIDE SEQUENCE [LARGE SCALE GENOMIC DNA]</scope>
</reference>
<dbReference type="InterPro" id="IPR041664">
    <property type="entry name" value="AAA_16"/>
</dbReference>
<organism evidence="5 6">
    <name type="scientific">Durusdinium trenchii</name>
    <dbReference type="NCBI Taxonomy" id="1381693"/>
    <lineage>
        <taxon>Eukaryota</taxon>
        <taxon>Sar</taxon>
        <taxon>Alveolata</taxon>
        <taxon>Dinophyceae</taxon>
        <taxon>Suessiales</taxon>
        <taxon>Symbiodiniaceae</taxon>
        <taxon>Durusdinium</taxon>
    </lineage>
</organism>
<keyword evidence="6" id="KW-1185">Reference proteome</keyword>
<dbReference type="Pfam" id="PF13191">
    <property type="entry name" value="AAA_16"/>
    <property type="match status" value="1"/>
</dbReference>
<dbReference type="CDD" id="cd07302">
    <property type="entry name" value="CHD"/>
    <property type="match status" value="1"/>
</dbReference>
<dbReference type="EMBL" id="CAXAMM010010929">
    <property type="protein sequence ID" value="CAK9024571.1"/>
    <property type="molecule type" value="Genomic_DNA"/>
</dbReference>
<evidence type="ECO:0000259" key="4">
    <source>
        <dbReference type="PROSITE" id="PS50125"/>
    </source>
</evidence>
<dbReference type="Proteomes" id="UP001642464">
    <property type="component" value="Unassembled WGS sequence"/>
</dbReference>
<feature type="domain" description="Guanylate cyclase" evidence="4">
    <location>
        <begin position="103"/>
        <end position="254"/>
    </location>
</feature>
<accession>A0ABP0KCN5</accession>